<comment type="caution">
    <text evidence="1">The sequence shown here is derived from an EMBL/GenBank/DDBJ whole genome shotgun (WGS) entry which is preliminary data.</text>
</comment>
<name>A0A6L8TDL9_9FIRM</name>
<evidence type="ECO:0000313" key="1">
    <source>
        <dbReference type="EMBL" id="MZL62316.1"/>
    </source>
</evidence>
<protein>
    <submittedName>
        <fullName evidence="1">Uncharacterized protein</fullName>
    </submittedName>
</protein>
<dbReference type="Proteomes" id="UP000473323">
    <property type="component" value="Unassembled WGS sequence"/>
</dbReference>
<organism evidence="1 2">
    <name type="scientific">Blautia massiliensis</name>
    <name type="common">ex Durand et al. 2017</name>
    <dbReference type="NCBI Taxonomy" id="1737424"/>
    <lineage>
        <taxon>Bacteria</taxon>
        <taxon>Bacillati</taxon>
        <taxon>Bacillota</taxon>
        <taxon>Clostridia</taxon>
        <taxon>Lachnospirales</taxon>
        <taxon>Lachnospiraceae</taxon>
        <taxon>Blautia</taxon>
    </lineage>
</organism>
<dbReference type="EMBL" id="WWVT01000012">
    <property type="protein sequence ID" value="MZL62316.1"/>
    <property type="molecule type" value="Genomic_DNA"/>
</dbReference>
<dbReference type="RefSeq" id="WP_156906940.1">
    <property type="nucleotide sequence ID" value="NZ_CP085976.1"/>
</dbReference>
<dbReference type="AlphaFoldDB" id="A0A6L8TDL9"/>
<proteinExistence type="predicted"/>
<reference evidence="1 2" key="1">
    <citation type="journal article" date="2019" name="Nat. Med.">
        <title>A library of human gut bacterial isolates paired with longitudinal multiomics data enables mechanistic microbiome research.</title>
        <authorList>
            <person name="Poyet M."/>
            <person name="Groussin M."/>
            <person name="Gibbons S.M."/>
            <person name="Avila-Pacheco J."/>
            <person name="Jiang X."/>
            <person name="Kearney S.M."/>
            <person name="Perrotta A.R."/>
            <person name="Berdy B."/>
            <person name="Zhao S."/>
            <person name="Lieberman T.D."/>
            <person name="Swanson P.K."/>
            <person name="Smith M."/>
            <person name="Roesemann S."/>
            <person name="Alexander J.E."/>
            <person name="Rich S.A."/>
            <person name="Livny J."/>
            <person name="Vlamakis H."/>
            <person name="Clish C."/>
            <person name="Bullock K."/>
            <person name="Deik A."/>
            <person name="Scott J."/>
            <person name="Pierce K.A."/>
            <person name="Xavier R.J."/>
            <person name="Alm E.J."/>
        </authorList>
    </citation>
    <scope>NUCLEOTIDE SEQUENCE [LARGE SCALE GENOMIC DNA]</scope>
    <source>
        <strain evidence="1 2">BIOML-A4</strain>
    </source>
</reference>
<gene>
    <name evidence="1" type="ORF">GT694_09715</name>
</gene>
<sequence length="58" mass="7112">MKEKDIRLCMELCERLRMEMERTSEIPVQCLSGKIRTALLEVREFQRQELDEIRKRIM</sequence>
<evidence type="ECO:0000313" key="2">
    <source>
        <dbReference type="Proteomes" id="UP000473323"/>
    </source>
</evidence>
<accession>A0A6L8TDL9</accession>